<evidence type="ECO:0000313" key="2">
    <source>
        <dbReference type="EMBL" id="ELZ19680.1"/>
    </source>
</evidence>
<comment type="caution">
    <text evidence="2">The sequence shown here is derived from an EMBL/GenBank/DDBJ whole genome shotgun (WGS) entry which is preliminary data.</text>
</comment>
<feature type="transmembrane region" description="Helical" evidence="1">
    <location>
        <begin position="329"/>
        <end position="357"/>
    </location>
</feature>
<keyword evidence="1" id="KW-1133">Transmembrane helix</keyword>
<protein>
    <submittedName>
        <fullName evidence="2">Sulfate transporter family permease</fullName>
    </submittedName>
</protein>
<feature type="transmembrane region" description="Helical" evidence="1">
    <location>
        <begin position="142"/>
        <end position="160"/>
    </location>
</feature>
<dbReference type="InterPro" id="IPR031563">
    <property type="entry name" value="MOT1/MOT2"/>
</dbReference>
<dbReference type="EMBL" id="AOIU01000049">
    <property type="protein sequence ID" value="ELZ19680.1"/>
    <property type="molecule type" value="Genomic_DNA"/>
</dbReference>
<feature type="transmembrane region" description="Helical" evidence="1">
    <location>
        <begin position="304"/>
        <end position="322"/>
    </location>
</feature>
<proteinExistence type="predicted"/>
<dbReference type="OrthoDB" id="117479at2157"/>
<reference evidence="2 3" key="1">
    <citation type="journal article" date="2014" name="PLoS Genet.">
        <title>Phylogenetically driven sequencing of extremely halophilic archaea reveals strategies for static and dynamic osmo-response.</title>
        <authorList>
            <person name="Becker E.A."/>
            <person name="Seitzer P.M."/>
            <person name="Tritt A."/>
            <person name="Larsen D."/>
            <person name="Krusor M."/>
            <person name="Yao A.I."/>
            <person name="Wu D."/>
            <person name="Madern D."/>
            <person name="Eisen J.A."/>
            <person name="Darling A.E."/>
            <person name="Facciotti M.T."/>
        </authorList>
    </citation>
    <scope>NUCLEOTIDE SEQUENCE [LARGE SCALE GENOMIC DNA]</scope>
    <source>
        <strain evidence="2 3">2-9-1</strain>
    </source>
</reference>
<keyword evidence="1" id="KW-0812">Transmembrane</keyword>
<organism evidence="2 3">
    <name type="scientific">Halosimplex carlsbadense 2-9-1</name>
    <dbReference type="NCBI Taxonomy" id="797114"/>
    <lineage>
        <taxon>Archaea</taxon>
        <taxon>Methanobacteriati</taxon>
        <taxon>Methanobacteriota</taxon>
        <taxon>Stenosarchaea group</taxon>
        <taxon>Halobacteria</taxon>
        <taxon>Halobacteriales</taxon>
        <taxon>Haloarculaceae</taxon>
        <taxon>Halosimplex</taxon>
    </lineage>
</organism>
<dbReference type="AlphaFoldDB" id="M0C8X0"/>
<dbReference type="STRING" id="797114.C475_22084"/>
<accession>M0C8X0</accession>
<feature type="transmembrane region" description="Helical" evidence="1">
    <location>
        <begin position="12"/>
        <end position="36"/>
    </location>
</feature>
<feature type="transmembrane region" description="Helical" evidence="1">
    <location>
        <begin position="246"/>
        <end position="267"/>
    </location>
</feature>
<evidence type="ECO:0000313" key="3">
    <source>
        <dbReference type="Proteomes" id="UP000011626"/>
    </source>
</evidence>
<dbReference type="eggNOG" id="arCOG02806">
    <property type="taxonomic scope" value="Archaea"/>
</dbReference>
<feature type="transmembrane region" description="Helical" evidence="1">
    <location>
        <begin position="72"/>
        <end position="100"/>
    </location>
</feature>
<dbReference type="RefSeq" id="WP_006886081.1">
    <property type="nucleotide sequence ID" value="NZ_AOIU01000049.1"/>
</dbReference>
<feature type="transmembrane region" description="Helical" evidence="1">
    <location>
        <begin position="42"/>
        <end position="60"/>
    </location>
</feature>
<gene>
    <name evidence="2" type="ORF">C475_22084</name>
</gene>
<dbReference type="Pfam" id="PF16983">
    <property type="entry name" value="MFS_MOT1"/>
    <property type="match status" value="2"/>
</dbReference>
<feature type="transmembrane region" description="Helical" evidence="1">
    <location>
        <begin position="112"/>
        <end position="130"/>
    </location>
</feature>
<feature type="transmembrane region" description="Helical" evidence="1">
    <location>
        <begin position="279"/>
        <end position="298"/>
    </location>
</feature>
<name>M0C8X0_9EURY</name>
<sequence length="365" mass="37389">MFPSRDRTDLDFAWNEVTGAIGDSVTVLPIVVAVAVLTDLSLAVMLIWFGVFQVVWGLYYGVPISIEPMKALAALVIAGSITTGELLLGGLLVSAVLLVIGQTHTLDRFGQYIHDSVVRGIQFGVALVLLETGVRLGLADPQLAALAGGVAVLLIAAGYWNLSALVVLALGGGIAIFQTGLPSPALPPIKGLQQIHSLTLTLGAVEGAIGQLAMTVGNAALVASVLLNDYFDRDISPDELSTSMGVMNLVAIPFGALPMCHGSGGIAGKYAFGARTATANIILGVGYVGVALLAVGLVAVYPTAMLGVILMLIAVQLGWTSINQTDGILLVVGIGVIGLVVNLAVAFVVGVSISLAASRWSPMTG</sequence>
<dbReference type="GO" id="GO:0015098">
    <property type="term" value="F:molybdate ion transmembrane transporter activity"/>
    <property type="evidence" value="ECO:0007669"/>
    <property type="project" value="InterPro"/>
</dbReference>
<dbReference type="PANTHER" id="PTHR31970">
    <property type="match status" value="1"/>
</dbReference>
<evidence type="ECO:0000256" key="1">
    <source>
        <dbReference type="SAM" id="Phobius"/>
    </source>
</evidence>
<keyword evidence="3" id="KW-1185">Reference proteome</keyword>
<dbReference type="Proteomes" id="UP000011626">
    <property type="component" value="Unassembled WGS sequence"/>
</dbReference>
<keyword evidence="1" id="KW-0472">Membrane</keyword>
<dbReference type="PANTHER" id="PTHR31970:SF9">
    <property type="entry name" value="MOLYBDATE TRANSPORTER 2"/>
    <property type="match status" value="1"/>
</dbReference>